<evidence type="ECO:0000313" key="1">
    <source>
        <dbReference type="EMBL" id="OCA74919.1"/>
    </source>
</evidence>
<organism evidence="1 2">
    <name type="scientific">Chryseobacterium arthrosphaerae</name>
    <dbReference type="NCBI Taxonomy" id="651561"/>
    <lineage>
        <taxon>Bacteria</taxon>
        <taxon>Pseudomonadati</taxon>
        <taxon>Bacteroidota</taxon>
        <taxon>Flavobacteriia</taxon>
        <taxon>Flavobacteriales</taxon>
        <taxon>Weeksellaceae</taxon>
        <taxon>Chryseobacterium group</taxon>
        <taxon>Chryseobacterium</taxon>
    </lineage>
</organism>
<dbReference type="Proteomes" id="UP000093432">
    <property type="component" value="Unassembled WGS sequence"/>
</dbReference>
<name>A0A1B8ZTL8_9FLAO</name>
<accession>A0A1B8ZTL8</accession>
<sequence length="188" mass="22359">MVIFKSIGIFLMSWAFGQSTPDRLLDDGVTRVPVSFEKIKKKQQLTRNFFSEDSLYELQYLTKGDKDYSIPDEKNIWTYDTKEYLYFYKNGNLNLFTNLKGSLNLNPDYNGSRGFYYIQENGEIIVFIYQKKGEWNMKWSYGYNKYFGTLKENRLYMRNNETYAGTKLYRISIYNNTGIGKNHYSASW</sequence>
<gene>
    <name evidence="1" type="ORF">BBI00_11505</name>
</gene>
<evidence type="ECO:0000313" key="2">
    <source>
        <dbReference type="Proteomes" id="UP000093432"/>
    </source>
</evidence>
<dbReference type="EMBL" id="MAYG01000001">
    <property type="protein sequence ID" value="OCA74919.1"/>
    <property type="molecule type" value="Genomic_DNA"/>
</dbReference>
<dbReference type="STRING" id="651561.BBI00_11505"/>
<comment type="caution">
    <text evidence="1">The sequence shown here is derived from an EMBL/GenBank/DDBJ whole genome shotgun (WGS) entry which is preliminary data.</text>
</comment>
<reference evidence="2" key="1">
    <citation type="submission" date="2016-07" db="EMBL/GenBank/DDBJ databases">
        <authorList>
            <person name="Florea S."/>
            <person name="Webb J.S."/>
            <person name="Jaromczyk J."/>
            <person name="Schardl C.L."/>
        </authorList>
    </citation>
    <scope>NUCLEOTIDE SEQUENCE [LARGE SCALE GENOMIC DNA]</scope>
    <source>
        <strain evidence="2">CC-VM-7</strain>
    </source>
</reference>
<proteinExistence type="predicted"/>
<protein>
    <submittedName>
        <fullName evidence="1">Uncharacterized protein</fullName>
    </submittedName>
</protein>
<dbReference type="AlphaFoldDB" id="A0A1B8ZTL8"/>